<evidence type="ECO:0000259" key="2">
    <source>
        <dbReference type="PROSITE" id="PS50983"/>
    </source>
</evidence>
<dbReference type="PANTHER" id="PTHR30535">
    <property type="entry name" value="VITAMIN B12-BINDING PROTEIN"/>
    <property type="match status" value="1"/>
</dbReference>
<dbReference type="Gene3D" id="3.40.50.1980">
    <property type="entry name" value="Nitrogenase molybdenum iron protein domain"/>
    <property type="match status" value="2"/>
</dbReference>
<evidence type="ECO:0000313" key="4">
    <source>
        <dbReference type="Proteomes" id="UP000248311"/>
    </source>
</evidence>
<keyword evidence="4" id="KW-1185">Reference proteome</keyword>
<dbReference type="Proteomes" id="UP000248311">
    <property type="component" value="Unassembled WGS sequence"/>
</dbReference>
<dbReference type="InterPro" id="IPR002491">
    <property type="entry name" value="ABC_transptr_periplasmic_BD"/>
</dbReference>
<comment type="caution">
    <text evidence="3">The sequence shown here is derived from an EMBL/GenBank/DDBJ whole genome shotgun (WGS) entry which is preliminary data.</text>
</comment>
<sequence>MIRSTLALLLALLPLAAEAQPVTVTDIEGREVTLEGPAQRIALAEARQLLALGLLGAEVPERVVALADLRRFDAELQQDWFAAYPQLADRPLIDGDQIPSAEKVIAADPDLFILSGEGGTPEAMEALADTLEAAGIPTVMIDFRADPFANTVPSMRILGQVLGKEEAAEDFIAFYQQHRDSVLDTIAAQQPERPSVFLHMQANTSGRLVSPGEASLGEFVSAAGGENIGASVVPGTFGELSAEYLLAADPDIYLATGGSHFAPDRGVVTGPGIPPEQAQETLQSFLDGQPILSELTSVREGRAHALWHNFHNSPLNVVALEAMASWFHPDLFPASLPQDTLDEINDRFLAVPVTGAPFVSLNRAGQ</sequence>
<dbReference type="PROSITE" id="PS50983">
    <property type="entry name" value="FE_B12_PBP"/>
    <property type="match status" value="1"/>
</dbReference>
<evidence type="ECO:0000313" key="3">
    <source>
        <dbReference type="EMBL" id="PYE84490.1"/>
    </source>
</evidence>
<dbReference type="PANTHER" id="PTHR30535:SF34">
    <property type="entry name" value="MOLYBDATE-BINDING PROTEIN MOLA"/>
    <property type="match status" value="1"/>
</dbReference>
<dbReference type="InterPro" id="IPR050902">
    <property type="entry name" value="ABC_Transporter_SBP"/>
</dbReference>
<proteinExistence type="predicted"/>
<organism evidence="3 4">
    <name type="scientific">Pseudoroseicyclus aestuarii</name>
    <dbReference type="NCBI Taxonomy" id="1795041"/>
    <lineage>
        <taxon>Bacteria</taxon>
        <taxon>Pseudomonadati</taxon>
        <taxon>Pseudomonadota</taxon>
        <taxon>Alphaproteobacteria</taxon>
        <taxon>Rhodobacterales</taxon>
        <taxon>Paracoccaceae</taxon>
        <taxon>Pseudoroseicyclus</taxon>
    </lineage>
</organism>
<evidence type="ECO:0000256" key="1">
    <source>
        <dbReference type="SAM" id="SignalP"/>
    </source>
</evidence>
<protein>
    <submittedName>
        <fullName evidence="3">Iron complex transport system substrate-binding protein</fullName>
    </submittedName>
</protein>
<reference evidence="3 4" key="1">
    <citation type="submission" date="2018-06" db="EMBL/GenBank/DDBJ databases">
        <title>Genomic Encyclopedia of Type Strains, Phase III (KMG-III): the genomes of soil and plant-associated and newly described type strains.</title>
        <authorList>
            <person name="Whitman W."/>
        </authorList>
    </citation>
    <scope>NUCLEOTIDE SEQUENCE [LARGE SCALE GENOMIC DNA]</scope>
    <source>
        <strain evidence="3 4">CECT 9025</strain>
    </source>
</reference>
<feature type="signal peptide" evidence="1">
    <location>
        <begin position="1"/>
        <end position="19"/>
    </location>
</feature>
<gene>
    <name evidence="3" type="ORF">DFP88_102290</name>
</gene>
<dbReference type="SUPFAM" id="SSF53807">
    <property type="entry name" value="Helical backbone' metal receptor"/>
    <property type="match status" value="1"/>
</dbReference>
<dbReference type="Pfam" id="PF01497">
    <property type="entry name" value="Peripla_BP_2"/>
    <property type="match status" value="1"/>
</dbReference>
<dbReference type="EMBL" id="QJTE01000002">
    <property type="protein sequence ID" value="PYE84490.1"/>
    <property type="molecule type" value="Genomic_DNA"/>
</dbReference>
<feature type="domain" description="Fe/B12 periplasmic-binding" evidence="2">
    <location>
        <begin position="40"/>
        <end position="335"/>
    </location>
</feature>
<dbReference type="RefSeq" id="WP_181418573.1">
    <property type="nucleotide sequence ID" value="NZ_QJTE01000002.1"/>
</dbReference>
<feature type="chain" id="PRO_5016301015" evidence="1">
    <location>
        <begin position="20"/>
        <end position="366"/>
    </location>
</feature>
<accession>A0A318SRP6</accession>
<dbReference type="AlphaFoldDB" id="A0A318SRP6"/>
<keyword evidence="1" id="KW-0732">Signal</keyword>
<name>A0A318SRP6_9RHOB</name>